<protein>
    <recommendedName>
        <fullName evidence="6">Lactate dehydrogenase</fullName>
    </recommendedName>
</protein>
<reference evidence="5" key="1">
    <citation type="journal article" date="2019" name="Int. J. Syst. Evol. Microbiol.">
        <title>The Global Catalogue of Microorganisms (GCM) 10K type strain sequencing project: providing services to taxonomists for standard genome sequencing and annotation.</title>
        <authorList>
            <consortium name="The Broad Institute Genomics Platform"/>
            <consortium name="The Broad Institute Genome Sequencing Center for Infectious Disease"/>
            <person name="Wu L."/>
            <person name="Ma J."/>
        </authorList>
    </citation>
    <scope>NUCLEOTIDE SEQUENCE [LARGE SCALE GENOMIC DNA]</scope>
    <source>
        <strain evidence="5">JCM 3380</strain>
    </source>
</reference>
<dbReference type="Gene3D" id="1.10.1530.10">
    <property type="match status" value="1"/>
</dbReference>
<evidence type="ECO:0008006" key="6">
    <source>
        <dbReference type="Google" id="ProtNLM"/>
    </source>
</evidence>
<evidence type="ECO:0000256" key="1">
    <source>
        <dbReference type="ARBA" id="ARBA00006056"/>
    </source>
</evidence>
<evidence type="ECO:0000313" key="5">
    <source>
        <dbReference type="Proteomes" id="UP001500416"/>
    </source>
</evidence>
<evidence type="ECO:0000256" key="3">
    <source>
        <dbReference type="SAM" id="MobiDB-lite"/>
    </source>
</evidence>
<dbReference type="Gene3D" id="3.30.1370.60">
    <property type="entry name" value="Hypothetical oxidoreductase yiak, domain 2"/>
    <property type="match status" value="1"/>
</dbReference>
<organism evidence="4 5">
    <name type="scientific">Saccharothrix mutabilis subsp. mutabilis</name>
    <dbReference type="NCBI Taxonomy" id="66855"/>
    <lineage>
        <taxon>Bacteria</taxon>
        <taxon>Bacillati</taxon>
        <taxon>Actinomycetota</taxon>
        <taxon>Actinomycetes</taxon>
        <taxon>Pseudonocardiales</taxon>
        <taxon>Pseudonocardiaceae</taxon>
        <taxon>Saccharothrix</taxon>
    </lineage>
</organism>
<accession>A0ABP3D200</accession>
<evidence type="ECO:0000313" key="4">
    <source>
        <dbReference type="EMBL" id="GAA0221465.1"/>
    </source>
</evidence>
<dbReference type="Proteomes" id="UP001500416">
    <property type="component" value="Unassembled WGS sequence"/>
</dbReference>
<dbReference type="InterPro" id="IPR043144">
    <property type="entry name" value="Mal/L-sulf/L-lact_DH-like_ah"/>
</dbReference>
<dbReference type="Pfam" id="PF02615">
    <property type="entry name" value="Ldh_2"/>
    <property type="match status" value="1"/>
</dbReference>
<sequence length="383" mass="38149">MTVVVPYPTLLSTVTGVFADRGVPPDRARVAARALCHGDLTGVSSHGLVNLTRLYLPLLSSGRADPAADMAVTADLGACVHADARRALGLWSAAQAVDLAAARAARHGVGLVSLRGATHIGCAGFHAARAVEHGMVGLVASNCGGQRIAPPPGGREPLLGTNPLALACPAGERHPFVLDMSTTVVPTGRVRAAAREGREVPPGWLADESGGAVTDPAAFDRGEARLLWLGGSPETGAYKGFGLGLLVEVLSALVPGAALGPVGGGSGGGGSGGGGSAASAGGGSAASGGGGAAASAGGGADDDIGVLALVIAPDRLRSGFGVDADRLFSAVLGCEPVDPRSPVVYPGWWEGERARWRRAHGVPLPEELYDELRAVAPALRAAG</sequence>
<name>A0ABP3D200_9PSEU</name>
<proteinExistence type="inferred from homology"/>
<keyword evidence="2" id="KW-0560">Oxidoreductase</keyword>
<feature type="region of interest" description="Disordered" evidence="3">
    <location>
        <begin position="266"/>
        <end position="295"/>
    </location>
</feature>
<dbReference type="PANTHER" id="PTHR11091">
    <property type="entry name" value="OXIDOREDUCTASE-RELATED"/>
    <property type="match status" value="1"/>
</dbReference>
<comment type="caution">
    <text evidence="4">The sequence shown here is derived from an EMBL/GenBank/DDBJ whole genome shotgun (WGS) entry which is preliminary data.</text>
</comment>
<dbReference type="InterPro" id="IPR036111">
    <property type="entry name" value="Mal/L-sulfo/L-lacto_DH-like_sf"/>
</dbReference>
<dbReference type="InterPro" id="IPR003767">
    <property type="entry name" value="Malate/L-lactate_DH-like"/>
</dbReference>
<comment type="similarity">
    <text evidence="1">Belongs to the LDH2/MDH2 oxidoreductase family.</text>
</comment>
<dbReference type="SUPFAM" id="SSF89733">
    <property type="entry name" value="L-sulfolactate dehydrogenase-like"/>
    <property type="match status" value="1"/>
</dbReference>
<keyword evidence="5" id="KW-1185">Reference proteome</keyword>
<dbReference type="InterPro" id="IPR043143">
    <property type="entry name" value="Mal/L-sulf/L-lact_DH-like_NADP"/>
</dbReference>
<evidence type="ECO:0000256" key="2">
    <source>
        <dbReference type="ARBA" id="ARBA00023002"/>
    </source>
</evidence>
<dbReference type="RefSeq" id="WP_343933357.1">
    <property type="nucleotide sequence ID" value="NZ_BAAABU010000003.1"/>
</dbReference>
<dbReference type="PANTHER" id="PTHR11091:SF0">
    <property type="entry name" value="MALATE DEHYDROGENASE"/>
    <property type="match status" value="1"/>
</dbReference>
<dbReference type="EMBL" id="BAAABU010000003">
    <property type="protein sequence ID" value="GAA0221465.1"/>
    <property type="molecule type" value="Genomic_DNA"/>
</dbReference>
<gene>
    <name evidence="4" type="ORF">GCM10010492_19490</name>
</gene>